<comment type="caution">
    <text evidence="1">The sequence shown here is derived from an EMBL/GenBank/DDBJ whole genome shotgun (WGS) entry which is preliminary data.</text>
</comment>
<protein>
    <submittedName>
        <fullName evidence="1">Uncharacterized protein</fullName>
    </submittedName>
</protein>
<evidence type="ECO:0000313" key="1">
    <source>
        <dbReference type="EMBL" id="MFC6662972.1"/>
    </source>
</evidence>
<keyword evidence="2" id="KW-1185">Reference proteome</keyword>
<organism evidence="1 2">
    <name type="scientific">Deinococcus multiflagellatus</name>
    <dbReference type="NCBI Taxonomy" id="1656887"/>
    <lineage>
        <taxon>Bacteria</taxon>
        <taxon>Thermotogati</taxon>
        <taxon>Deinococcota</taxon>
        <taxon>Deinococci</taxon>
        <taxon>Deinococcales</taxon>
        <taxon>Deinococcaceae</taxon>
        <taxon>Deinococcus</taxon>
    </lineage>
</organism>
<sequence>MGAGALDLPPAAFEDVRAALIRKDAARRYHAMVENEHLGVKVTWVGKGDPPPQVYDYDTTERDAYLTHLRELAGIPGPTPNTQDAQLARDRAAWAALRAQRRQRR</sequence>
<name>A0ABW1ZR67_9DEIO</name>
<reference evidence="2" key="1">
    <citation type="journal article" date="2019" name="Int. J. Syst. Evol. Microbiol.">
        <title>The Global Catalogue of Microorganisms (GCM) 10K type strain sequencing project: providing services to taxonomists for standard genome sequencing and annotation.</title>
        <authorList>
            <consortium name="The Broad Institute Genomics Platform"/>
            <consortium name="The Broad Institute Genome Sequencing Center for Infectious Disease"/>
            <person name="Wu L."/>
            <person name="Ma J."/>
        </authorList>
    </citation>
    <scope>NUCLEOTIDE SEQUENCE [LARGE SCALE GENOMIC DNA]</scope>
    <source>
        <strain evidence="2">CCUG 63830</strain>
    </source>
</reference>
<evidence type="ECO:0000313" key="2">
    <source>
        <dbReference type="Proteomes" id="UP001596317"/>
    </source>
</evidence>
<gene>
    <name evidence="1" type="ORF">ACFP90_23290</name>
</gene>
<dbReference type="EMBL" id="JBHSWB010000002">
    <property type="protein sequence ID" value="MFC6662972.1"/>
    <property type="molecule type" value="Genomic_DNA"/>
</dbReference>
<proteinExistence type="predicted"/>
<dbReference type="Proteomes" id="UP001596317">
    <property type="component" value="Unassembled WGS sequence"/>
</dbReference>
<dbReference type="RefSeq" id="WP_380058881.1">
    <property type="nucleotide sequence ID" value="NZ_JBHSWB010000002.1"/>
</dbReference>
<accession>A0ABW1ZR67</accession>